<accession>A0ABD5WUS2</accession>
<keyword evidence="1" id="KW-0472">Membrane</keyword>
<reference evidence="2 3" key="1">
    <citation type="journal article" date="2019" name="Int. J. Syst. Evol. Microbiol.">
        <title>The Global Catalogue of Microorganisms (GCM) 10K type strain sequencing project: providing services to taxonomists for standard genome sequencing and annotation.</title>
        <authorList>
            <consortium name="The Broad Institute Genomics Platform"/>
            <consortium name="The Broad Institute Genome Sequencing Center for Infectious Disease"/>
            <person name="Wu L."/>
            <person name="Ma J."/>
        </authorList>
    </citation>
    <scope>NUCLEOTIDE SEQUENCE [LARGE SCALE GENOMIC DNA]</scope>
    <source>
        <strain evidence="2 3">DT55</strain>
    </source>
</reference>
<evidence type="ECO:0000313" key="3">
    <source>
        <dbReference type="Proteomes" id="UP001596388"/>
    </source>
</evidence>
<protein>
    <submittedName>
        <fullName evidence="2">Uncharacterized protein</fullName>
    </submittedName>
</protein>
<evidence type="ECO:0000313" key="2">
    <source>
        <dbReference type="EMBL" id="MFC7096052.1"/>
    </source>
</evidence>
<dbReference type="EMBL" id="JBHTAG010000002">
    <property type="protein sequence ID" value="MFC7096052.1"/>
    <property type="molecule type" value="Genomic_DNA"/>
</dbReference>
<gene>
    <name evidence="2" type="ORF">ACFQKD_01945</name>
</gene>
<name>A0ABD5WUS2_9EURY</name>
<dbReference type="RefSeq" id="WP_276236465.1">
    <property type="nucleotide sequence ID" value="NZ_CP119989.1"/>
</dbReference>
<dbReference type="AlphaFoldDB" id="A0ABD5WUS2"/>
<sequence length="138" mass="14065">MPSMMAIAAVVGVLFLLGLAFVLLEERYDDVDYEGRAVAAGSRTKKAAKAAGGLAGIGIVSLAGSAWQAGVDIMTYVAMLVDIGAQSPLGAAGIVNVGLVGFGITDWFGPIRAAGILLMIMGAGGVWKIQQRKNGRAA</sequence>
<keyword evidence="1" id="KW-0812">Transmembrane</keyword>
<organism evidence="2 3">
    <name type="scientific">Halobaculum marinum</name>
    <dbReference type="NCBI Taxonomy" id="3031996"/>
    <lineage>
        <taxon>Archaea</taxon>
        <taxon>Methanobacteriati</taxon>
        <taxon>Methanobacteriota</taxon>
        <taxon>Stenosarchaea group</taxon>
        <taxon>Halobacteria</taxon>
        <taxon>Halobacteriales</taxon>
        <taxon>Haloferacaceae</taxon>
        <taxon>Halobaculum</taxon>
    </lineage>
</organism>
<dbReference type="GeneID" id="79270064"/>
<feature type="transmembrane region" description="Helical" evidence="1">
    <location>
        <begin position="48"/>
        <end position="67"/>
    </location>
</feature>
<comment type="caution">
    <text evidence="2">The sequence shown here is derived from an EMBL/GenBank/DDBJ whole genome shotgun (WGS) entry which is preliminary data.</text>
</comment>
<proteinExistence type="predicted"/>
<keyword evidence="1" id="KW-1133">Transmembrane helix</keyword>
<evidence type="ECO:0000256" key="1">
    <source>
        <dbReference type="SAM" id="Phobius"/>
    </source>
</evidence>
<keyword evidence="3" id="KW-1185">Reference proteome</keyword>
<feature type="transmembrane region" description="Helical" evidence="1">
    <location>
        <begin position="110"/>
        <end position="129"/>
    </location>
</feature>
<dbReference type="Proteomes" id="UP001596388">
    <property type="component" value="Unassembled WGS sequence"/>
</dbReference>